<dbReference type="RefSeq" id="WP_353862555.1">
    <property type="nucleotide sequence ID" value="NZ_CP088295.1"/>
</dbReference>
<dbReference type="Proteomes" id="UP001058860">
    <property type="component" value="Chromosome"/>
</dbReference>
<evidence type="ECO:0000313" key="3">
    <source>
        <dbReference type="Proteomes" id="UP001058860"/>
    </source>
</evidence>
<name>A0ABY5PBR6_9ACTN</name>
<organism evidence="2 3">
    <name type="scientific">Svornostia abyssi</name>
    <dbReference type="NCBI Taxonomy" id="2898438"/>
    <lineage>
        <taxon>Bacteria</taxon>
        <taxon>Bacillati</taxon>
        <taxon>Actinomycetota</taxon>
        <taxon>Thermoleophilia</taxon>
        <taxon>Solirubrobacterales</taxon>
        <taxon>Baekduiaceae</taxon>
        <taxon>Svornostia</taxon>
    </lineage>
</organism>
<gene>
    <name evidence="2" type="ORF">LRS13_14965</name>
</gene>
<protein>
    <submittedName>
        <fullName evidence="2">Uncharacterized protein</fullName>
    </submittedName>
</protein>
<reference evidence="3" key="1">
    <citation type="submission" date="2021-11" db="EMBL/GenBank/DDBJ databases">
        <title>Cultivation dependent microbiological survey of springs from the worlds oldest radium mine currently devoted to the extraction of radon-saturated water.</title>
        <authorList>
            <person name="Kapinusova G."/>
            <person name="Smrhova T."/>
            <person name="Strejcek M."/>
            <person name="Suman J."/>
            <person name="Jani K."/>
            <person name="Pajer P."/>
            <person name="Uhlik O."/>
        </authorList>
    </citation>
    <scope>NUCLEOTIDE SEQUENCE [LARGE SCALE GENOMIC DNA]</scope>
    <source>
        <strain evidence="3">J379</strain>
    </source>
</reference>
<feature type="region of interest" description="Disordered" evidence="1">
    <location>
        <begin position="25"/>
        <end position="47"/>
    </location>
</feature>
<sequence length="47" mass="5213">MSVLSRSALESSPLADLHEIASELGLESFRPASQGGPHRRDSRHDRR</sequence>
<proteinExistence type="predicted"/>
<keyword evidence="3" id="KW-1185">Reference proteome</keyword>
<dbReference type="EMBL" id="CP088295">
    <property type="protein sequence ID" value="UUY02016.1"/>
    <property type="molecule type" value="Genomic_DNA"/>
</dbReference>
<accession>A0ABY5PBR6</accession>
<evidence type="ECO:0000313" key="2">
    <source>
        <dbReference type="EMBL" id="UUY02016.1"/>
    </source>
</evidence>
<feature type="compositionally biased region" description="Basic and acidic residues" evidence="1">
    <location>
        <begin position="38"/>
        <end position="47"/>
    </location>
</feature>
<evidence type="ECO:0000256" key="1">
    <source>
        <dbReference type="SAM" id="MobiDB-lite"/>
    </source>
</evidence>